<proteinExistence type="predicted"/>
<dbReference type="InParanoid" id="A0A6L2Q0J0"/>
<organism evidence="2 3">
    <name type="scientific">Coptotermes formosanus</name>
    <name type="common">Formosan subterranean termite</name>
    <dbReference type="NCBI Taxonomy" id="36987"/>
    <lineage>
        <taxon>Eukaryota</taxon>
        <taxon>Metazoa</taxon>
        <taxon>Ecdysozoa</taxon>
        <taxon>Arthropoda</taxon>
        <taxon>Hexapoda</taxon>
        <taxon>Insecta</taxon>
        <taxon>Pterygota</taxon>
        <taxon>Neoptera</taxon>
        <taxon>Polyneoptera</taxon>
        <taxon>Dictyoptera</taxon>
        <taxon>Blattodea</taxon>
        <taxon>Blattoidea</taxon>
        <taxon>Termitoidae</taxon>
        <taxon>Rhinotermitidae</taxon>
        <taxon>Coptotermes</taxon>
    </lineage>
</organism>
<sequence>QHHVPLPARGQHPIRHCAGTLRSEEIHDPCQLSAPHRLVHLLLCHICAVAIRLFRHYGARRRLHGGAYHHLRRGDQPARDTGNSDVIFRQAAK</sequence>
<dbReference type="EMBL" id="BLKM01012990">
    <property type="protein sequence ID" value="GFG38423.1"/>
    <property type="molecule type" value="Genomic_DNA"/>
</dbReference>
<protein>
    <submittedName>
        <fullName evidence="2">Uncharacterized protein</fullName>
    </submittedName>
</protein>
<reference evidence="3" key="1">
    <citation type="submission" date="2020-01" db="EMBL/GenBank/DDBJ databases">
        <title>Draft genome sequence of the Termite Coptotermes fromosanus.</title>
        <authorList>
            <person name="Itakura S."/>
            <person name="Yosikawa Y."/>
            <person name="Umezawa K."/>
        </authorList>
    </citation>
    <scope>NUCLEOTIDE SEQUENCE [LARGE SCALE GENOMIC DNA]</scope>
</reference>
<feature type="non-terminal residue" evidence="2">
    <location>
        <position position="1"/>
    </location>
</feature>
<feature type="non-terminal residue" evidence="2">
    <location>
        <position position="93"/>
    </location>
</feature>
<dbReference type="AlphaFoldDB" id="A0A6L2Q0J0"/>
<feature type="region of interest" description="Disordered" evidence="1">
    <location>
        <begin position="67"/>
        <end position="93"/>
    </location>
</feature>
<name>A0A6L2Q0J0_COPFO</name>
<evidence type="ECO:0000313" key="2">
    <source>
        <dbReference type="EMBL" id="GFG38423.1"/>
    </source>
</evidence>
<gene>
    <name evidence="2" type="ORF">Cfor_02464</name>
</gene>
<evidence type="ECO:0000256" key="1">
    <source>
        <dbReference type="SAM" id="MobiDB-lite"/>
    </source>
</evidence>
<accession>A0A6L2Q0J0</accession>
<dbReference type="Proteomes" id="UP000502823">
    <property type="component" value="Unassembled WGS sequence"/>
</dbReference>
<comment type="caution">
    <text evidence="2">The sequence shown here is derived from an EMBL/GenBank/DDBJ whole genome shotgun (WGS) entry which is preliminary data.</text>
</comment>
<evidence type="ECO:0000313" key="3">
    <source>
        <dbReference type="Proteomes" id="UP000502823"/>
    </source>
</evidence>
<keyword evidence="3" id="KW-1185">Reference proteome</keyword>